<evidence type="ECO:0000256" key="1">
    <source>
        <dbReference type="SAM" id="Coils"/>
    </source>
</evidence>
<proteinExistence type="predicted"/>
<organism evidence="3 4">
    <name type="scientific">Ferrimonas marina</name>
    <dbReference type="NCBI Taxonomy" id="299255"/>
    <lineage>
        <taxon>Bacteria</taxon>
        <taxon>Pseudomonadati</taxon>
        <taxon>Pseudomonadota</taxon>
        <taxon>Gammaproteobacteria</taxon>
        <taxon>Alteromonadales</taxon>
        <taxon>Ferrimonadaceae</taxon>
        <taxon>Ferrimonas</taxon>
    </lineage>
</organism>
<dbReference type="OrthoDB" id="6401392at2"/>
<feature type="coiled-coil region" evidence="1">
    <location>
        <begin position="42"/>
        <end position="79"/>
    </location>
</feature>
<gene>
    <name evidence="3" type="ORF">SAMN02745129_4143</name>
</gene>
<dbReference type="Proteomes" id="UP000184268">
    <property type="component" value="Unassembled WGS sequence"/>
</dbReference>
<evidence type="ECO:0000313" key="4">
    <source>
        <dbReference type="Proteomes" id="UP000184268"/>
    </source>
</evidence>
<protein>
    <submittedName>
        <fullName evidence="3">Uncharacterized protein</fullName>
    </submittedName>
</protein>
<feature type="transmembrane region" description="Helical" evidence="2">
    <location>
        <begin position="12"/>
        <end position="32"/>
    </location>
</feature>
<evidence type="ECO:0000256" key="2">
    <source>
        <dbReference type="SAM" id="Phobius"/>
    </source>
</evidence>
<name>A0A1M5YE41_9GAMM</name>
<keyword evidence="2" id="KW-0472">Membrane</keyword>
<keyword evidence="4" id="KW-1185">Reference proteome</keyword>
<keyword evidence="2" id="KW-0812">Transmembrane</keyword>
<dbReference type="EMBL" id="FQXG01000007">
    <property type="protein sequence ID" value="SHI10330.1"/>
    <property type="molecule type" value="Genomic_DNA"/>
</dbReference>
<accession>A0A1M5YE41</accession>
<dbReference type="AlphaFoldDB" id="A0A1M5YE41"/>
<sequence length="118" mass="13296">MKPTGCNWSCRLYPWLTAALSLFTLVTLVWAVDKHLYAGELQDKLAQQHREASEQHQQLAELVAENRELKSRLAEYQRRDGLKTQAALSGESLLIEHTDKGLALMQQPNGAVRLTAPE</sequence>
<keyword evidence="1" id="KW-0175">Coiled coil</keyword>
<reference evidence="3 4" key="1">
    <citation type="submission" date="2016-11" db="EMBL/GenBank/DDBJ databases">
        <authorList>
            <person name="Jaros S."/>
            <person name="Januszkiewicz K."/>
            <person name="Wedrychowicz H."/>
        </authorList>
    </citation>
    <scope>NUCLEOTIDE SEQUENCE [LARGE SCALE GENOMIC DNA]</scope>
    <source>
        <strain evidence="3 4">DSM 16917</strain>
    </source>
</reference>
<keyword evidence="2" id="KW-1133">Transmembrane helix</keyword>
<evidence type="ECO:0000313" key="3">
    <source>
        <dbReference type="EMBL" id="SHI10330.1"/>
    </source>
</evidence>
<dbReference type="RefSeq" id="WP_143165782.1">
    <property type="nucleotide sequence ID" value="NZ_FQXG01000007.1"/>
</dbReference>
<dbReference type="STRING" id="299255.SAMN02745129_4143"/>